<keyword evidence="2" id="KW-1185">Reference proteome</keyword>
<evidence type="ECO:0000313" key="2">
    <source>
        <dbReference type="Proteomes" id="UP000013117"/>
    </source>
</evidence>
<dbReference type="eggNOG" id="ENOG50318T4">
    <property type="taxonomic scope" value="Bacteria"/>
</dbReference>
<gene>
    <name evidence="1" type="ORF">F960_00276</name>
</gene>
<proteinExistence type="predicted"/>
<dbReference type="EMBL" id="APPN01000020">
    <property type="protein sequence ID" value="ENV35504.1"/>
    <property type="molecule type" value="Genomic_DNA"/>
</dbReference>
<protein>
    <submittedName>
        <fullName evidence="1">Uncharacterized protein</fullName>
    </submittedName>
</protein>
<accession>N8ZP41</accession>
<name>N8ZP41_9GAMM</name>
<sequence>MKKYVKLSPEFMCYPIWMQEDNFLLPINHHELIISTELKQKIEDWDKQYQSTYVDDYPPDSKFETARDEKKFIEIGYEIQKALQMELGKDYEVFYQL</sequence>
<dbReference type="Proteomes" id="UP000013117">
    <property type="component" value="Unassembled WGS sequence"/>
</dbReference>
<comment type="caution">
    <text evidence="1">The sequence shown here is derived from an EMBL/GenBank/DDBJ whole genome shotgun (WGS) entry which is preliminary data.</text>
</comment>
<dbReference type="GeneID" id="84211799"/>
<dbReference type="HOGENOM" id="CLU_142211_1_1_6"/>
<evidence type="ECO:0000313" key="1">
    <source>
        <dbReference type="EMBL" id="ENV35504.1"/>
    </source>
</evidence>
<dbReference type="STRING" id="202952.GCA_000747725_00552"/>
<organism evidence="1 2">
    <name type="scientific">Acinetobacter gerneri DSM 14967 = CIP 107464 = MTCC 9824</name>
    <dbReference type="NCBI Taxonomy" id="1120926"/>
    <lineage>
        <taxon>Bacteria</taxon>
        <taxon>Pseudomonadati</taxon>
        <taxon>Pseudomonadota</taxon>
        <taxon>Gammaproteobacteria</taxon>
        <taxon>Moraxellales</taxon>
        <taxon>Moraxellaceae</taxon>
        <taxon>Acinetobacter</taxon>
    </lineage>
</organism>
<dbReference type="RefSeq" id="WP_004871907.1">
    <property type="nucleotide sequence ID" value="NZ_ASYY01000055.1"/>
</dbReference>
<dbReference type="AlphaFoldDB" id="N8ZP41"/>
<reference evidence="1 2" key="1">
    <citation type="submission" date="2013-02" db="EMBL/GenBank/DDBJ databases">
        <title>The Genome Sequence of Acinetobacter gerneri CIP 107464.</title>
        <authorList>
            <consortium name="The Broad Institute Genome Sequencing Platform"/>
            <consortium name="The Broad Institute Genome Sequencing Center for Infectious Disease"/>
            <person name="Cerqueira G."/>
            <person name="Feldgarden M."/>
            <person name="Courvalin P."/>
            <person name="Perichon B."/>
            <person name="Grillot-Courvalin C."/>
            <person name="Clermont D."/>
            <person name="Rocha E."/>
            <person name="Yoon E.-J."/>
            <person name="Nemec A."/>
            <person name="Walker B."/>
            <person name="Young S.K."/>
            <person name="Zeng Q."/>
            <person name="Gargeya S."/>
            <person name="Fitzgerald M."/>
            <person name="Haas B."/>
            <person name="Abouelleil A."/>
            <person name="Alvarado L."/>
            <person name="Arachchi H.M."/>
            <person name="Berlin A.M."/>
            <person name="Chapman S.B."/>
            <person name="Dewar J."/>
            <person name="Goldberg J."/>
            <person name="Griggs A."/>
            <person name="Gujja S."/>
            <person name="Hansen M."/>
            <person name="Howarth C."/>
            <person name="Imamovic A."/>
            <person name="Larimer J."/>
            <person name="McCowan C."/>
            <person name="Murphy C."/>
            <person name="Neiman D."/>
            <person name="Pearson M."/>
            <person name="Priest M."/>
            <person name="Roberts A."/>
            <person name="Saif S."/>
            <person name="Shea T."/>
            <person name="Sisk P."/>
            <person name="Sykes S."/>
            <person name="Wortman J."/>
            <person name="Nusbaum C."/>
            <person name="Birren B."/>
        </authorList>
    </citation>
    <scope>NUCLEOTIDE SEQUENCE [LARGE SCALE GENOMIC DNA]</scope>
    <source>
        <strain evidence="1 2">CIP 107464</strain>
    </source>
</reference>